<proteinExistence type="predicted"/>
<dbReference type="EMBL" id="MT142028">
    <property type="protein sequence ID" value="QJA73452.1"/>
    <property type="molecule type" value="Genomic_DNA"/>
</dbReference>
<protein>
    <submittedName>
        <fullName evidence="1">Uncharacterized protein</fullName>
    </submittedName>
</protein>
<accession>A0A6M3JWT1</accession>
<reference evidence="1" key="1">
    <citation type="submission" date="2020-03" db="EMBL/GenBank/DDBJ databases">
        <title>The deep terrestrial virosphere.</title>
        <authorList>
            <person name="Holmfeldt K."/>
            <person name="Nilsson E."/>
            <person name="Simone D."/>
            <person name="Lopez-Fernandez M."/>
            <person name="Wu X."/>
            <person name="de Brujin I."/>
            <person name="Lundin D."/>
            <person name="Andersson A."/>
            <person name="Bertilsson S."/>
            <person name="Dopson M."/>
        </authorList>
    </citation>
    <scope>NUCLEOTIDE SEQUENCE</scope>
    <source>
        <strain evidence="1">MM415A02362</strain>
    </source>
</reference>
<evidence type="ECO:0000313" key="1">
    <source>
        <dbReference type="EMBL" id="QJA73452.1"/>
    </source>
</evidence>
<sequence>MDAFLKIADAINKDIDDILERALSGCGDDYVYRESGGRYIRWGLVQADIHRAVERNLTEGK</sequence>
<organism evidence="1">
    <name type="scientific">viral metagenome</name>
    <dbReference type="NCBI Taxonomy" id="1070528"/>
    <lineage>
        <taxon>unclassified sequences</taxon>
        <taxon>metagenomes</taxon>
        <taxon>organismal metagenomes</taxon>
    </lineage>
</organism>
<gene>
    <name evidence="1" type="ORF">MM415A02362_0010</name>
</gene>
<name>A0A6M3JWT1_9ZZZZ</name>
<dbReference type="AlphaFoldDB" id="A0A6M3JWT1"/>